<evidence type="ECO:0008006" key="3">
    <source>
        <dbReference type="Google" id="ProtNLM"/>
    </source>
</evidence>
<keyword evidence="1" id="KW-0812">Transmembrane</keyword>
<feature type="transmembrane region" description="Helical" evidence="1">
    <location>
        <begin position="432"/>
        <end position="454"/>
    </location>
</feature>
<dbReference type="NCBIfam" id="TIGR03662">
    <property type="entry name" value="Chlor_Arch_YYY"/>
    <property type="match status" value="1"/>
</dbReference>
<sequence length="905" mass="100610">MLAWEDIFAALRWWGVLLLLGTAVTPLAFLLFKRLPDRGYAFVKMLGLLLVSYIFWMLGSLGFLQNNLGGILAAFIIVIGLSFWAYRRIGAELRAWIWGQWTHILLTELIFLALFALWVWVRAQNPAIVATEKPMEFAFLNAVGRSPTFPPVDPWLSGFAISYYYFGYVMTSVLARLAAVSEPVAFNLGLAWLMAGTGVGAFGLVYNLIVSYGRSLSKKAHRLALTIGLMAALALPIGGNLQIILEALHGNNVGSAQFWQWLDVRDINSPPVAESSPRYDSSGWWWWRSSRVINEQSLAGEPILGLEPIAEFPGFSFILGDLHPHVLVLPFAFLSLAVAMLWWLDEKEKSEKWRTRPELAEGLESDPNKSLLSSLNALIPNRPLWLLTVLVLGGLSFLNTWDVLIHLFVVLGAFVLNRWRRHGWRSQWLTDALWLALLLVIPAVLLYLPFYLGFRSQAGAPFLLPTLVRPTRLPQFLIIFGLPMIGIWAMLLSLATRQKFKQWKSGLVTAVSLIVGLSLLALLLGWIVASSADGAGRMVGLANELGLTLAPRPEGTVAWGWGFRVIAAILPTILQTRLATPGVTLLLATLISLVIMAWQGLFKKTEGTQSYTEMPQRTTEGNEGEITPLHPSNHRLPTPSPPSPLPFVLLLIATGALLTLGPEFVYLRDNFGVRLNTIFKFYYQAWVMFGVAGLFGLAYLWMAAKEGSRKWVPAGVTVVYTAVFLLTLLFPYYAIQSRAIEYRGPVDSANRQPATLNGLAQMATFRPDDYAAIVWLRENISGTPTIVEAVGGQYSPEGHGRVSASTGIPTLLGWAGHEYQWRGYDTPEPAERDPVVRNIYTAPGWENSDIQAALNQYDVAYIYVGNLERSTYGVDGRLPGLNKFNEQLEVAYQNGSVTIYRWQGQ</sequence>
<organism evidence="2">
    <name type="scientific">hydrothermal vent metagenome</name>
    <dbReference type="NCBI Taxonomy" id="652676"/>
    <lineage>
        <taxon>unclassified sequences</taxon>
        <taxon>metagenomes</taxon>
        <taxon>ecological metagenomes</taxon>
    </lineage>
</organism>
<dbReference type="AlphaFoldDB" id="A0A3B0UJ34"/>
<feature type="transmembrane region" description="Helical" evidence="1">
    <location>
        <begin position="223"/>
        <end position="245"/>
    </location>
</feature>
<feature type="transmembrane region" description="Helical" evidence="1">
    <location>
        <begin position="714"/>
        <end position="735"/>
    </location>
</feature>
<feature type="transmembrane region" description="Helical" evidence="1">
    <location>
        <begin position="507"/>
        <end position="529"/>
    </location>
</feature>
<dbReference type="InterPro" id="IPR018746">
    <property type="entry name" value="DUF2298"/>
</dbReference>
<feature type="transmembrane region" description="Helical" evidence="1">
    <location>
        <begin position="474"/>
        <end position="495"/>
    </location>
</feature>
<feature type="transmembrane region" description="Helical" evidence="1">
    <location>
        <begin position="679"/>
        <end position="702"/>
    </location>
</feature>
<feature type="transmembrane region" description="Helical" evidence="1">
    <location>
        <begin position="39"/>
        <end position="56"/>
    </location>
</feature>
<feature type="transmembrane region" description="Helical" evidence="1">
    <location>
        <begin position="403"/>
        <end position="420"/>
    </location>
</feature>
<feature type="transmembrane region" description="Helical" evidence="1">
    <location>
        <begin position="556"/>
        <end position="574"/>
    </location>
</feature>
<feature type="transmembrane region" description="Helical" evidence="1">
    <location>
        <begin position="12"/>
        <end position="32"/>
    </location>
</feature>
<reference evidence="2" key="1">
    <citation type="submission" date="2018-06" db="EMBL/GenBank/DDBJ databases">
        <authorList>
            <person name="Zhirakovskaya E."/>
        </authorList>
    </citation>
    <scope>NUCLEOTIDE SEQUENCE</scope>
</reference>
<feature type="transmembrane region" description="Helical" evidence="1">
    <location>
        <begin position="645"/>
        <end position="667"/>
    </location>
</feature>
<proteinExistence type="predicted"/>
<feature type="transmembrane region" description="Helical" evidence="1">
    <location>
        <begin position="322"/>
        <end position="344"/>
    </location>
</feature>
<gene>
    <name evidence="2" type="ORF">MNBD_CHLOROFLEXI01-844</name>
</gene>
<keyword evidence="1" id="KW-0472">Membrane</keyword>
<dbReference type="Pfam" id="PF10060">
    <property type="entry name" value="DUF2298"/>
    <property type="match status" value="1"/>
</dbReference>
<feature type="transmembrane region" description="Helical" evidence="1">
    <location>
        <begin position="581"/>
        <end position="601"/>
    </location>
</feature>
<dbReference type="EMBL" id="UOEU01000138">
    <property type="protein sequence ID" value="VAW31025.1"/>
    <property type="molecule type" value="Genomic_DNA"/>
</dbReference>
<feature type="transmembrane region" description="Helical" evidence="1">
    <location>
        <begin position="98"/>
        <end position="121"/>
    </location>
</feature>
<keyword evidence="1" id="KW-1133">Transmembrane helix</keyword>
<evidence type="ECO:0000313" key="2">
    <source>
        <dbReference type="EMBL" id="VAW31025.1"/>
    </source>
</evidence>
<feature type="transmembrane region" description="Helical" evidence="1">
    <location>
        <begin position="190"/>
        <end position="211"/>
    </location>
</feature>
<dbReference type="PANTHER" id="PTHR10790">
    <property type="entry name" value="TPR-DOMAIN CONTAINING PROTEIN"/>
    <property type="match status" value="1"/>
</dbReference>
<feature type="transmembrane region" description="Helical" evidence="1">
    <location>
        <begin position="379"/>
        <end position="397"/>
    </location>
</feature>
<accession>A0A3B0UJ34</accession>
<evidence type="ECO:0000256" key="1">
    <source>
        <dbReference type="SAM" id="Phobius"/>
    </source>
</evidence>
<name>A0A3B0UJ34_9ZZZZ</name>
<feature type="transmembrane region" description="Helical" evidence="1">
    <location>
        <begin position="68"/>
        <end position="86"/>
    </location>
</feature>
<protein>
    <recommendedName>
        <fullName evidence="3">Chlor_Arch_YYY domain-containing protein</fullName>
    </recommendedName>
</protein>
<dbReference type="PANTHER" id="PTHR10790:SF51">
    <property type="entry name" value="TETRATRICOPEPTIDE REPEAT PROTEIN"/>
    <property type="match status" value="1"/>
</dbReference>